<feature type="domain" description="RRN6 K-rich C-terminal" evidence="3">
    <location>
        <begin position="727"/>
        <end position="849"/>
    </location>
</feature>
<feature type="compositionally biased region" description="Polar residues" evidence="1">
    <location>
        <begin position="815"/>
        <end position="826"/>
    </location>
</feature>
<feature type="region of interest" description="Disordered" evidence="1">
    <location>
        <begin position="751"/>
        <end position="782"/>
    </location>
</feature>
<evidence type="ECO:0000313" key="4">
    <source>
        <dbReference type="EMBL" id="KAE9409594.1"/>
    </source>
</evidence>
<evidence type="ECO:0000259" key="2">
    <source>
        <dbReference type="Pfam" id="PF10214"/>
    </source>
</evidence>
<dbReference type="InterPro" id="IPR048535">
    <property type="entry name" value="RRN6_beta-prop"/>
</dbReference>
<dbReference type="OrthoDB" id="2382881at2759"/>
<dbReference type="InterPro" id="IPR019350">
    <property type="entry name" value="RNA_pol_I-sp_TIF_RRN6-like"/>
</dbReference>
<evidence type="ECO:0000256" key="1">
    <source>
        <dbReference type="SAM" id="MobiDB-lite"/>
    </source>
</evidence>
<dbReference type="InterPro" id="IPR048536">
    <property type="entry name" value="Rrn6_K-rich"/>
</dbReference>
<proteinExistence type="predicted"/>
<dbReference type="Proteomes" id="UP000799118">
    <property type="component" value="Unassembled WGS sequence"/>
</dbReference>
<dbReference type="Pfam" id="PF20639">
    <property type="entry name" value="Rrn6_K-rich"/>
    <property type="match status" value="1"/>
</dbReference>
<feature type="compositionally biased region" description="Basic residues" evidence="1">
    <location>
        <begin position="836"/>
        <end position="849"/>
    </location>
</feature>
<sequence length="849" mass="94537">MELWPEDNQGSAQGKSKKSGKRKGKITLSGTPYLETGRIEAVTLVENGSHFEWTSPLRVSRGPKLVLGASVELFKPIRPPRLDIPSTSIVHRAEQGANFLRTYFPDIDITAELVREELSTDALVSRELEQYDPFSGNILELLYPSDDTPMFMAFPVGVTGCDLNILPLKRVEDQDLALEPSVEPVKSFLTPILQLVSSQSIAKGLDNFLAVRTFGSTTLLRARSSSDESQLNISELAVMVRDDVGQRPPVDIKFISQQPNMLLVNDEGGIYKCSFENGQKRSVYAGTKNPDSGDKFWKLASIGSSEDGCLLSSSKIVQELDFRISDRALNLLNITTSEMLTCIEDSEKDHLVRLASTERVLWLDRRVPGKPLLGIKHRRNYDRTLAVHTLLIGGHHHSLVTSRKNRLVTVYDVARSTDQLLHMNNTPYSFSFDAPESRSSSEAFMNTGNQINMFRLSEQGRMSCINLTHSDTPGPACIGLMQSLPNKTQELRADVGPLEAREHSETNLRPAYEQIFPSVEEIDAQEEEGSETVYDLLEQIPSFWQKADAPIEHMLTTYDILFRAGEEPSLPSRADFLTETVFNSTRGYRMLSQDRLPTETLVKGAPWHYNIAPIIGHFDESTVGDIHTVSERLRDFDLSPESDVLVQASRRQNKAREQLALDLALSKDIFSPKSFSQSSQPPADEGSSSSVHFHYLQPMPKRDYYSKDAQEQEEEDNISLPLGVGMLLDEWNVGADPEKYVFNDAYGIDAESNREARPQRRRMSAQSQATPPPPSSFQPETQLPPSIVVVPATQPALLPPRVLGVESQMAQIVEPQSQGLMTSTQVLPGPFGGRPTGKKKPAKKRLGGF</sequence>
<gene>
    <name evidence="4" type="ORF">BT96DRAFT_1012563</name>
</gene>
<accession>A0A6A4IMA6</accession>
<dbReference type="EMBL" id="ML769387">
    <property type="protein sequence ID" value="KAE9409594.1"/>
    <property type="molecule type" value="Genomic_DNA"/>
</dbReference>
<dbReference type="AlphaFoldDB" id="A0A6A4IMA6"/>
<dbReference type="PANTHER" id="PTHR28221:SF2">
    <property type="entry name" value="RNA POLYMERASE I-SPECIFIC TRANSCRIPTION INITIATION FACTOR RRN6"/>
    <property type="match status" value="1"/>
</dbReference>
<organism evidence="4 5">
    <name type="scientific">Gymnopus androsaceus JB14</name>
    <dbReference type="NCBI Taxonomy" id="1447944"/>
    <lineage>
        <taxon>Eukaryota</taxon>
        <taxon>Fungi</taxon>
        <taxon>Dikarya</taxon>
        <taxon>Basidiomycota</taxon>
        <taxon>Agaricomycotina</taxon>
        <taxon>Agaricomycetes</taxon>
        <taxon>Agaricomycetidae</taxon>
        <taxon>Agaricales</taxon>
        <taxon>Marasmiineae</taxon>
        <taxon>Omphalotaceae</taxon>
        <taxon>Gymnopus</taxon>
    </lineage>
</organism>
<feature type="region of interest" description="Disordered" evidence="1">
    <location>
        <begin position="1"/>
        <end position="29"/>
    </location>
</feature>
<feature type="region of interest" description="Disordered" evidence="1">
    <location>
        <begin position="815"/>
        <end position="849"/>
    </location>
</feature>
<evidence type="ECO:0000313" key="5">
    <source>
        <dbReference type="Proteomes" id="UP000799118"/>
    </source>
</evidence>
<keyword evidence="5" id="KW-1185">Reference proteome</keyword>
<feature type="compositionally biased region" description="Basic residues" evidence="1">
    <location>
        <begin position="15"/>
        <end position="25"/>
    </location>
</feature>
<dbReference type="PANTHER" id="PTHR28221">
    <property type="entry name" value="RNA POLYMERASE I-SPECIFIC TRANSCRIPTION INITIATION FACTOR RRN6"/>
    <property type="match status" value="1"/>
</dbReference>
<protein>
    <submittedName>
        <fullName evidence="4">Uncharacterized protein</fullName>
    </submittedName>
</protein>
<feature type="region of interest" description="Disordered" evidence="1">
    <location>
        <begin position="672"/>
        <end position="691"/>
    </location>
</feature>
<name>A0A6A4IMA6_9AGAR</name>
<feature type="domain" description="RRN6 beta-propeller" evidence="2">
    <location>
        <begin position="150"/>
        <end position="427"/>
    </location>
</feature>
<feature type="compositionally biased region" description="Low complexity" evidence="1">
    <location>
        <begin position="672"/>
        <end position="682"/>
    </location>
</feature>
<reference evidence="4" key="1">
    <citation type="journal article" date="2019" name="Environ. Microbiol.">
        <title>Fungal ecological strategies reflected in gene transcription - a case study of two litter decomposers.</title>
        <authorList>
            <person name="Barbi F."/>
            <person name="Kohler A."/>
            <person name="Barry K."/>
            <person name="Baskaran P."/>
            <person name="Daum C."/>
            <person name="Fauchery L."/>
            <person name="Ihrmark K."/>
            <person name="Kuo A."/>
            <person name="LaButti K."/>
            <person name="Lipzen A."/>
            <person name="Morin E."/>
            <person name="Grigoriev I.V."/>
            <person name="Henrissat B."/>
            <person name="Lindahl B."/>
            <person name="Martin F."/>
        </authorList>
    </citation>
    <scope>NUCLEOTIDE SEQUENCE</scope>
    <source>
        <strain evidence="4">JB14</strain>
    </source>
</reference>
<evidence type="ECO:0000259" key="3">
    <source>
        <dbReference type="Pfam" id="PF20639"/>
    </source>
</evidence>
<dbReference type="Pfam" id="PF10214">
    <property type="entry name" value="Rrn6_beta-prop"/>
    <property type="match status" value="1"/>
</dbReference>